<evidence type="ECO:0008006" key="3">
    <source>
        <dbReference type="Google" id="ProtNLM"/>
    </source>
</evidence>
<feature type="compositionally biased region" description="Basic and acidic residues" evidence="1">
    <location>
        <begin position="46"/>
        <end position="57"/>
    </location>
</feature>
<evidence type="ECO:0000256" key="1">
    <source>
        <dbReference type="SAM" id="MobiDB-lite"/>
    </source>
</evidence>
<dbReference type="AlphaFoldDB" id="A0A2P2PA22"/>
<feature type="compositionally biased region" description="Polar residues" evidence="1">
    <location>
        <begin position="61"/>
        <end position="75"/>
    </location>
</feature>
<organism evidence="2">
    <name type="scientific">Rhizophora mucronata</name>
    <name type="common">Asiatic mangrove</name>
    <dbReference type="NCBI Taxonomy" id="61149"/>
    <lineage>
        <taxon>Eukaryota</taxon>
        <taxon>Viridiplantae</taxon>
        <taxon>Streptophyta</taxon>
        <taxon>Embryophyta</taxon>
        <taxon>Tracheophyta</taxon>
        <taxon>Spermatophyta</taxon>
        <taxon>Magnoliopsida</taxon>
        <taxon>eudicotyledons</taxon>
        <taxon>Gunneridae</taxon>
        <taxon>Pentapetalae</taxon>
        <taxon>rosids</taxon>
        <taxon>fabids</taxon>
        <taxon>Malpighiales</taxon>
        <taxon>Rhizophoraceae</taxon>
        <taxon>Rhizophora</taxon>
    </lineage>
</organism>
<reference evidence="2" key="1">
    <citation type="submission" date="2018-02" db="EMBL/GenBank/DDBJ databases">
        <title>Rhizophora mucronata_Transcriptome.</title>
        <authorList>
            <person name="Meera S.P."/>
            <person name="Sreeshan A."/>
            <person name="Augustine A."/>
        </authorList>
    </citation>
    <scope>NUCLEOTIDE SEQUENCE</scope>
    <source>
        <tissue evidence="2">Leaf</tissue>
    </source>
</reference>
<proteinExistence type="predicted"/>
<name>A0A2P2PA22_RHIMU</name>
<protein>
    <recommendedName>
        <fullName evidence="3">Serine/threonine-protein kinase NAK</fullName>
    </recommendedName>
</protein>
<sequence>MDSRLKERYPSKPAFRIAQLALNCLELEPKHRPPMKKVVETLERMEATNERKLETRIRASRPTTQRHGQQPSLQYRSPLRPKQDEGRVHQLLPRLT</sequence>
<dbReference type="EMBL" id="GGEC01070987">
    <property type="protein sequence ID" value="MBX51471.1"/>
    <property type="molecule type" value="Transcribed_RNA"/>
</dbReference>
<accession>A0A2P2PA22</accession>
<evidence type="ECO:0000313" key="2">
    <source>
        <dbReference type="EMBL" id="MBX51471.1"/>
    </source>
</evidence>
<feature type="region of interest" description="Disordered" evidence="1">
    <location>
        <begin position="46"/>
        <end position="96"/>
    </location>
</feature>
<dbReference type="Gene3D" id="1.10.510.10">
    <property type="entry name" value="Transferase(Phosphotransferase) domain 1"/>
    <property type="match status" value="1"/>
</dbReference>